<keyword evidence="12" id="KW-0175">Coiled coil</keyword>
<dbReference type="Proteomes" id="UP000681722">
    <property type="component" value="Unassembled WGS sequence"/>
</dbReference>
<gene>
    <name evidence="14" type="ORF">GPM918_LOCUS10157</name>
    <name evidence="15" type="ORF">SRO942_LOCUS10158</name>
</gene>
<evidence type="ECO:0000256" key="12">
    <source>
        <dbReference type="SAM" id="Coils"/>
    </source>
</evidence>
<keyword evidence="9" id="KW-0862">Zinc</keyword>
<comment type="similarity">
    <text evidence="2 11">Belongs to the peptidase M14 family.</text>
</comment>
<evidence type="ECO:0000256" key="3">
    <source>
        <dbReference type="ARBA" id="ARBA00006190"/>
    </source>
</evidence>
<comment type="caution">
    <text evidence="14">The sequence shown here is derived from an EMBL/GenBank/DDBJ whole genome shotgun (WGS) entry which is preliminary data.</text>
</comment>
<dbReference type="PANTHER" id="PTHR11705">
    <property type="entry name" value="PROTEASE FAMILY M14 CARBOXYPEPTIDASE A,B"/>
    <property type="match status" value="1"/>
</dbReference>
<name>A0A814BJF6_9BILA</name>
<reference evidence="14" key="1">
    <citation type="submission" date="2021-02" db="EMBL/GenBank/DDBJ databases">
        <authorList>
            <person name="Nowell W R."/>
        </authorList>
    </citation>
    <scope>NUCLEOTIDE SEQUENCE</scope>
</reference>
<accession>A0A814BJF6</accession>
<comment type="cofactor">
    <cofactor evidence="1">
        <name>Zn(2+)</name>
        <dbReference type="ChEBI" id="CHEBI:29105"/>
    </cofactor>
</comment>
<dbReference type="AlphaFoldDB" id="A0A814BJF6"/>
<keyword evidence="7" id="KW-0732">Signal</keyword>
<dbReference type="Proteomes" id="UP000663829">
    <property type="component" value="Unassembled WGS sequence"/>
</dbReference>
<organism evidence="14 16">
    <name type="scientific">Didymodactylos carnosus</name>
    <dbReference type="NCBI Taxonomy" id="1234261"/>
    <lineage>
        <taxon>Eukaryota</taxon>
        <taxon>Metazoa</taxon>
        <taxon>Spiralia</taxon>
        <taxon>Gnathifera</taxon>
        <taxon>Rotifera</taxon>
        <taxon>Eurotatoria</taxon>
        <taxon>Bdelloidea</taxon>
        <taxon>Philodinida</taxon>
        <taxon>Philodinidae</taxon>
        <taxon>Didymodactylos</taxon>
    </lineage>
</organism>
<evidence type="ECO:0000256" key="7">
    <source>
        <dbReference type="ARBA" id="ARBA00022729"/>
    </source>
</evidence>
<keyword evidence="16" id="KW-1185">Reference proteome</keyword>
<dbReference type="Pfam" id="PF00246">
    <property type="entry name" value="Peptidase_M14"/>
    <property type="match status" value="1"/>
</dbReference>
<dbReference type="Gene3D" id="6.10.140.1230">
    <property type="match status" value="1"/>
</dbReference>
<keyword evidence="5" id="KW-0645">Protease</keyword>
<evidence type="ECO:0000313" key="15">
    <source>
        <dbReference type="EMBL" id="CAF3708550.1"/>
    </source>
</evidence>
<keyword evidence="8" id="KW-0378">Hydrolase</keyword>
<evidence type="ECO:0000256" key="2">
    <source>
        <dbReference type="ARBA" id="ARBA00005988"/>
    </source>
</evidence>
<evidence type="ECO:0000313" key="16">
    <source>
        <dbReference type="Proteomes" id="UP000663829"/>
    </source>
</evidence>
<dbReference type="GO" id="GO:0006508">
    <property type="term" value="P:proteolysis"/>
    <property type="evidence" value="ECO:0007669"/>
    <property type="project" value="UniProtKB-KW"/>
</dbReference>
<dbReference type="OrthoDB" id="10250120at2759"/>
<dbReference type="PROSITE" id="PS52035">
    <property type="entry name" value="PEPTIDASE_M14"/>
    <property type="match status" value="1"/>
</dbReference>
<keyword evidence="4" id="KW-0121">Carboxypeptidase</keyword>
<dbReference type="Gene3D" id="3.40.630.10">
    <property type="entry name" value="Zn peptidases"/>
    <property type="match status" value="1"/>
</dbReference>
<dbReference type="EMBL" id="CAJOBC010001971">
    <property type="protein sequence ID" value="CAF3708550.1"/>
    <property type="molecule type" value="Genomic_DNA"/>
</dbReference>
<evidence type="ECO:0000256" key="5">
    <source>
        <dbReference type="ARBA" id="ARBA00022670"/>
    </source>
</evidence>
<dbReference type="SUPFAM" id="SSF53187">
    <property type="entry name" value="Zn-dependent exopeptidases"/>
    <property type="match status" value="1"/>
</dbReference>
<feature type="domain" description="Peptidase M14" evidence="13">
    <location>
        <begin position="532"/>
        <end position="871"/>
    </location>
</feature>
<evidence type="ECO:0000256" key="9">
    <source>
        <dbReference type="ARBA" id="ARBA00022833"/>
    </source>
</evidence>
<dbReference type="PANTHER" id="PTHR11705:SF139">
    <property type="entry name" value="PEPTIDASE M14 CARBOXYPEPTIDASE A DOMAIN-CONTAINING PROTEIN"/>
    <property type="match status" value="1"/>
</dbReference>
<dbReference type="FunFam" id="3.40.630.10:FF:000084">
    <property type="entry name" value="Carboxypeptidase B2"/>
    <property type="match status" value="1"/>
</dbReference>
<feature type="active site" description="Proton donor/acceptor" evidence="11">
    <location>
        <position position="819"/>
    </location>
</feature>
<dbReference type="GO" id="GO:0005615">
    <property type="term" value="C:extracellular space"/>
    <property type="evidence" value="ECO:0007669"/>
    <property type="project" value="TreeGrafter"/>
</dbReference>
<dbReference type="SMART" id="SM00631">
    <property type="entry name" value="Zn_pept"/>
    <property type="match status" value="1"/>
</dbReference>
<dbReference type="PRINTS" id="PR00765">
    <property type="entry name" value="CRBOXYPTASEA"/>
</dbReference>
<sequence length="881" mass="102947">MELWFRRPSEWENDERMDALFCVFKQRDLNPLHYDAKMKFWIETILSYCEDHGLLQIDVPTMVSCFRRKGKTPKCLDRIFEELNRQKRFMSSADYSKSQQTSWMSWTLNKVASPLNWMSAKTPIDQDVFIIKELVDKKAQHVLETLQAQVSIPTFDCVISYNTFVDTCRQCSLQDETSNNLVVSSLIHDKKILIDFIDDAKTVKVVKFAAPGSSVVRPITEIENSVLLLRHSKERLEEQLKKSEEHIEALLNEIRRHLKNSNRSAAMKTLRKKKLLEKEHDKKESTIEHLNSVLSQIEQTDCSSLVINAYSSGVSAHKELLRKNGLSPDTVENMLDEVHDMLDTQAELDEAFNRPIIGDNVDMNDLESELEDLLNQPAPPTPIANSLVVKESEEKVIDEQKLPVTDNKEKILSNIDKSREQDNPFADLQLRLQKLELDDHQIWLVKIPLVYSIIEKEFPTVDLLEQHEQFVYVCLIPRLYLDKFKHYVLYHHGTYKIIVSNVAEWNLKINKRRQKRSLSAYNNPLDSIYLERFLDYEEQQNWQNLLTKSSLTKNYVKLHPIGFTYENRTLTVVQISTKLNRLSKKKRAGVWIDAGMHAREWLSMGVANYIIIRLLTLKNENKKVKDVLKHFDFYILPMVNPDGYEYSRQTDRLWRRNRSPTIYSDFWIPHKSCSYGVDLNRNFPFEWDTYAGSRSPCQETYRGQLPASEAEVKNIIQFLTNKKEEDNDQFDPHRSMRVYFNLHTYGRYWLLPWSYTKHLKPNDFNSMLNRSAEAIKTMSTTMNNNSSYHVGQASHLLYPCGGTSIDFASTIIKHSFTIELPPQWISLPLCEQNNNQTDEMDCSVGFFAGEERITLDGNEIFGGVIHYLWSLMRDSYRRMPI</sequence>
<keyword evidence="10" id="KW-0482">Metalloprotease</keyword>
<evidence type="ECO:0000259" key="13">
    <source>
        <dbReference type="PROSITE" id="PS52035"/>
    </source>
</evidence>
<evidence type="ECO:0000256" key="8">
    <source>
        <dbReference type="ARBA" id="ARBA00022801"/>
    </source>
</evidence>
<dbReference type="GO" id="GO:0004181">
    <property type="term" value="F:metallocarboxypeptidase activity"/>
    <property type="evidence" value="ECO:0007669"/>
    <property type="project" value="InterPro"/>
</dbReference>
<keyword evidence="6" id="KW-0479">Metal-binding</keyword>
<dbReference type="InterPro" id="IPR000834">
    <property type="entry name" value="Peptidase_M14"/>
</dbReference>
<evidence type="ECO:0000256" key="10">
    <source>
        <dbReference type="ARBA" id="ARBA00023049"/>
    </source>
</evidence>
<comment type="similarity">
    <text evidence="3">Belongs to the SNF7 family.</text>
</comment>
<proteinExistence type="inferred from homology"/>
<dbReference type="Pfam" id="PF25880">
    <property type="entry name" value="WHD_CHMP7_1st"/>
    <property type="match status" value="1"/>
</dbReference>
<dbReference type="Pfam" id="PF03357">
    <property type="entry name" value="Snf7"/>
    <property type="match status" value="1"/>
</dbReference>
<evidence type="ECO:0000256" key="4">
    <source>
        <dbReference type="ARBA" id="ARBA00022645"/>
    </source>
</evidence>
<evidence type="ECO:0000256" key="1">
    <source>
        <dbReference type="ARBA" id="ARBA00001947"/>
    </source>
</evidence>
<evidence type="ECO:0000313" key="14">
    <source>
        <dbReference type="EMBL" id="CAF0930543.1"/>
    </source>
</evidence>
<feature type="coiled-coil region" evidence="12">
    <location>
        <begin position="219"/>
        <end position="293"/>
    </location>
</feature>
<protein>
    <recommendedName>
        <fullName evidence="13">Peptidase M14 domain-containing protein</fullName>
    </recommendedName>
</protein>
<evidence type="ECO:0000256" key="11">
    <source>
        <dbReference type="PROSITE-ProRule" id="PRU01379"/>
    </source>
</evidence>
<evidence type="ECO:0000256" key="6">
    <source>
        <dbReference type="ARBA" id="ARBA00022723"/>
    </source>
</evidence>
<dbReference type="GO" id="GO:0007034">
    <property type="term" value="P:vacuolar transport"/>
    <property type="evidence" value="ECO:0007669"/>
    <property type="project" value="InterPro"/>
</dbReference>
<dbReference type="InterPro" id="IPR005024">
    <property type="entry name" value="Snf7_fam"/>
</dbReference>
<dbReference type="EMBL" id="CAJNOQ010001971">
    <property type="protein sequence ID" value="CAF0930543.1"/>
    <property type="molecule type" value="Genomic_DNA"/>
</dbReference>
<dbReference type="GO" id="GO:0008270">
    <property type="term" value="F:zinc ion binding"/>
    <property type="evidence" value="ECO:0007669"/>
    <property type="project" value="InterPro"/>
</dbReference>